<gene>
    <name evidence="1" type="ORF">DK174_21060</name>
</gene>
<reference evidence="1" key="1">
    <citation type="submission" date="2018-05" db="EMBL/GenBank/DDBJ databases">
        <authorList>
            <person name="Ashton P.M."/>
            <person name="Dallman T."/>
            <person name="Nair S."/>
            <person name="De Pinna E."/>
            <person name="Peters T."/>
            <person name="Grant K."/>
        </authorList>
    </citation>
    <scope>NUCLEOTIDE SEQUENCE [LARGE SCALE GENOMIC DNA]</scope>
    <source>
        <strain evidence="1">397720</strain>
    </source>
</reference>
<comment type="caution">
    <text evidence="1">The sequence shown here is derived from an EMBL/GenBank/DDBJ whole genome shotgun (WGS) entry which is preliminary data.</text>
</comment>
<dbReference type="Proteomes" id="UP000839563">
    <property type="component" value="Unassembled WGS sequence"/>
</dbReference>
<sequence length="75" mass="9097">INEEKPYSSPLPPPYLYYSLMYVRKLRRKIIKKKRIFACCFVFARRFPEIIRVLQLFHLLLKNGLVIAQDELWVL</sequence>
<proteinExistence type="predicted"/>
<protein>
    <submittedName>
        <fullName evidence="1">Uncharacterized protein</fullName>
    </submittedName>
</protein>
<accession>A0A3T2V0X9</accession>
<feature type="non-terminal residue" evidence="1">
    <location>
        <position position="1"/>
    </location>
</feature>
<evidence type="ECO:0000313" key="1">
    <source>
        <dbReference type="EMBL" id="EAA0484291.1"/>
    </source>
</evidence>
<dbReference type="AlphaFoldDB" id="A0A3T2V0X9"/>
<dbReference type="EMBL" id="AAAAHL010000220">
    <property type="protein sequence ID" value="EAA0484291.1"/>
    <property type="molecule type" value="Genomic_DNA"/>
</dbReference>
<organism evidence="1">
    <name type="scientific">Shigella flexneri</name>
    <dbReference type="NCBI Taxonomy" id="623"/>
    <lineage>
        <taxon>Bacteria</taxon>
        <taxon>Pseudomonadati</taxon>
        <taxon>Pseudomonadota</taxon>
        <taxon>Gammaproteobacteria</taxon>
        <taxon>Enterobacterales</taxon>
        <taxon>Enterobacteriaceae</taxon>
        <taxon>Shigella</taxon>
    </lineage>
</organism>
<name>A0A3T2V0X9_SHIFL</name>